<feature type="transmembrane region" description="Helical" evidence="1">
    <location>
        <begin position="76"/>
        <end position="97"/>
    </location>
</feature>
<dbReference type="AlphaFoldDB" id="A0A2W7N3B7"/>
<evidence type="ECO:0000313" key="3">
    <source>
        <dbReference type="Proteomes" id="UP000249239"/>
    </source>
</evidence>
<sequence length="98" mass="11109">MKCNCNKLIFGVIIGLVLPVITSYLIYKQQYHGQYPFKEFLQGLIVLKSLGKLISISMLPSLIVFILLVTYEKLQIARGIVASTLFWVLVVLVVKFAF</sequence>
<protein>
    <submittedName>
        <fullName evidence="2">Uncharacterized protein</fullName>
    </submittedName>
</protein>
<evidence type="ECO:0000313" key="2">
    <source>
        <dbReference type="EMBL" id="PZX14558.1"/>
    </source>
</evidence>
<dbReference type="Proteomes" id="UP000249239">
    <property type="component" value="Unassembled WGS sequence"/>
</dbReference>
<accession>A0A2W7N3B7</accession>
<comment type="caution">
    <text evidence="2">The sequence shown here is derived from an EMBL/GenBank/DDBJ whole genome shotgun (WGS) entry which is preliminary data.</text>
</comment>
<dbReference type="OrthoDB" id="1122942at2"/>
<gene>
    <name evidence="2" type="ORF">LX69_02385</name>
</gene>
<keyword evidence="1" id="KW-1133">Transmembrane helix</keyword>
<name>A0A2W7N3B7_9BACT</name>
<reference evidence="2 3" key="1">
    <citation type="submission" date="2018-06" db="EMBL/GenBank/DDBJ databases">
        <title>Genomic Encyclopedia of Archaeal and Bacterial Type Strains, Phase II (KMG-II): from individual species to whole genera.</title>
        <authorList>
            <person name="Goeker M."/>
        </authorList>
    </citation>
    <scope>NUCLEOTIDE SEQUENCE [LARGE SCALE GENOMIC DNA]</scope>
    <source>
        <strain evidence="2 3">DSM 6779</strain>
    </source>
</reference>
<dbReference type="RefSeq" id="WP_111446236.1">
    <property type="nucleotide sequence ID" value="NZ_QKZK01000019.1"/>
</dbReference>
<keyword evidence="1" id="KW-0472">Membrane</keyword>
<dbReference type="EMBL" id="QKZK01000019">
    <property type="protein sequence ID" value="PZX14558.1"/>
    <property type="molecule type" value="Genomic_DNA"/>
</dbReference>
<feature type="transmembrane region" description="Helical" evidence="1">
    <location>
        <begin position="7"/>
        <end position="27"/>
    </location>
</feature>
<feature type="transmembrane region" description="Helical" evidence="1">
    <location>
        <begin position="47"/>
        <end position="69"/>
    </location>
</feature>
<keyword evidence="3" id="KW-1185">Reference proteome</keyword>
<organism evidence="2 3">
    <name type="scientific">Breznakibacter xylanolyticus</name>
    <dbReference type="NCBI Taxonomy" id="990"/>
    <lineage>
        <taxon>Bacteria</taxon>
        <taxon>Pseudomonadati</taxon>
        <taxon>Bacteroidota</taxon>
        <taxon>Bacteroidia</taxon>
        <taxon>Marinilabiliales</taxon>
        <taxon>Marinilabiliaceae</taxon>
        <taxon>Breznakibacter</taxon>
    </lineage>
</organism>
<keyword evidence="1" id="KW-0812">Transmembrane</keyword>
<proteinExistence type="predicted"/>
<evidence type="ECO:0000256" key="1">
    <source>
        <dbReference type="SAM" id="Phobius"/>
    </source>
</evidence>